<dbReference type="InterPro" id="IPR002401">
    <property type="entry name" value="Cyt_P450_E_grp-I"/>
</dbReference>
<name>A0AA86M7G5_TRAVE</name>
<dbReference type="GO" id="GO:0004497">
    <property type="term" value="F:monooxygenase activity"/>
    <property type="evidence" value="ECO:0007669"/>
    <property type="project" value="UniProtKB-KW"/>
</dbReference>
<evidence type="ECO:0000256" key="8">
    <source>
        <dbReference type="ARBA" id="ARBA00023033"/>
    </source>
</evidence>
<evidence type="ECO:0000256" key="6">
    <source>
        <dbReference type="ARBA" id="ARBA00023002"/>
    </source>
</evidence>
<dbReference type="InterPro" id="IPR050121">
    <property type="entry name" value="Cytochrome_P450_monoxygenase"/>
</dbReference>
<feature type="binding site" description="axial binding residue" evidence="9">
    <location>
        <position position="456"/>
    </location>
    <ligand>
        <name>heme</name>
        <dbReference type="ChEBI" id="CHEBI:30413"/>
    </ligand>
    <ligandPart>
        <name>Fe</name>
        <dbReference type="ChEBI" id="CHEBI:18248"/>
    </ligandPart>
</feature>
<evidence type="ECO:0000256" key="10">
    <source>
        <dbReference type="RuleBase" id="RU000461"/>
    </source>
</evidence>
<keyword evidence="4 9" id="KW-0349">Heme</keyword>
<comment type="similarity">
    <text evidence="3 10">Belongs to the cytochrome P450 family.</text>
</comment>
<accession>A0AA86M7G5</accession>
<dbReference type="AlphaFoldDB" id="A0AA86M7G5"/>
<evidence type="ECO:0000256" key="9">
    <source>
        <dbReference type="PIRSR" id="PIRSR602401-1"/>
    </source>
</evidence>
<dbReference type="GO" id="GO:0005506">
    <property type="term" value="F:iron ion binding"/>
    <property type="evidence" value="ECO:0007669"/>
    <property type="project" value="InterPro"/>
</dbReference>
<sequence length="520" mass="59444">MLDVSRAILPLLLLLAFFAVKKYLAYREIVRTINDWPGFRTVFSERFLFFPFRVRGISPGHQWPFYSKHAEFARTGWDVVASVNLLPSPDLTLYVADPAIAKEIIGARARFPKPLETYALLATFGTNILVTEGEEWKRQRKIAAPAFSERNNKLVWDESFRIVDDMFENVWKNKDVVELDHVMDLTVPITLMVIGAASFGRRMSWNEDSIAPAGHTMTFKDALHEVSHRLFLSIIFPQWVLRLGNAKMRYFARAYGELDTYLKEMVQERRELGKKQESHDLFNSLLDANEGELESDARLTDSALLGNVFVFLVAGYETTSHTLAYAFIFLALYQEEQEKYYQSLKAAMPADRAPEYEELNSFAYSLAVFNETLRHFPPVIGIPKSNVEDTVLTVTNAAGEKRSLPIPRGTYIAICTPGLHNNPRYWDDPEAFKPERFLGNYPRDAFLPFSGGPRGCIGRGFAETEAVAVLTAIMSKYKVEVREEARFAGETFAQRKARLFKSQHSLTVYPERAPLVFRRR</sequence>
<dbReference type="PANTHER" id="PTHR24305:SF166">
    <property type="entry name" value="CYTOCHROME P450 12A4, MITOCHONDRIAL-RELATED"/>
    <property type="match status" value="1"/>
</dbReference>
<dbReference type="Gene3D" id="1.10.630.10">
    <property type="entry name" value="Cytochrome P450"/>
    <property type="match status" value="1"/>
</dbReference>
<dbReference type="InterPro" id="IPR001128">
    <property type="entry name" value="Cyt_P450"/>
</dbReference>
<keyword evidence="7 9" id="KW-0408">Iron</keyword>
<evidence type="ECO:0000256" key="2">
    <source>
        <dbReference type="ARBA" id="ARBA00005179"/>
    </source>
</evidence>
<protein>
    <submittedName>
        <fullName evidence="11">Cytochrome P450 monooxygenase</fullName>
    </submittedName>
</protein>
<reference evidence="11" key="1">
    <citation type="submission" date="2023-03" db="EMBL/GenBank/DDBJ databases">
        <title>cytochrome P450 monooxygenase from Trametes versicolor.</title>
        <authorList>
            <person name="Ichinose H."/>
        </authorList>
    </citation>
    <scope>NUCLEOTIDE SEQUENCE</scope>
    <source>
        <strain evidence="11">NBRC 30340</strain>
    </source>
</reference>
<evidence type="ECO:0000256" key="4">
    <source>
        <dbReference type="ARBA" id="ARBA00022617"/>
    </source>
</evidence>
<comment type="cofactor">
    <cofactor evidence="1 9">
        <name>heme</name>
        <dbReference type="ChEBI" id="CHEBI:30413"/>
    </cofactor>
</comment>
<proteinExistence type="evidence at transcript level"/>
<evidence type="ECO:0000256" key="1">
    <source>
        <dbReference type="ARBA" id="ARBA00001971"/>
    </source>
</evidence>
<evidence type="ECO:0000256" key="7">
    <source>
        <dbReference type="ARBA" id="ARBA00023004"/>
    </source>
</evidence>
<dbReference type="EMBL" id="LC761714">
    <property type="protein sequence ID" value="BED42959.1"/>
    <property type="molecule type" value="mRNA"/>
</dbReference>
<dbReference type="PROSITE" id="PS00086">
    <property type="entry name" value="CYTOCHROME_P450"/>
    <property type="match status" value="1"/>
</dbReference>
<dbReference type="GO" id="GO:0016705">
    <property type="term" value="F:oxidoreductase activity, acting on paired donors, with incorporation or reduction of molecular oxygen"/>
    <property type="evidence" value="ECO:0007669"/>
    <property type="project" value="InterPro"/>
</dbReference>
<dbReference type="GO" id="GO:0020037">
    <property type="term" value="F:heme binding"/>
    <property type="evidence" value="ECO:0007669"/>
    <property type="project" value="InterPro"/>
</dbReference>
<keyword evidence="8 10" id="KW-0503">Monooxygenase</keyword>
<evidence type="ECO:0000313" key="11">
    <source>
        <dbReference type="EMBL" id="BED42959.1"/>
    </source>
</evidence>
<dbReference type="InterPro" id="IPR017972">
    <property type="entry name" value="Cyt_P450_CS"/>
</dbReference>
<evidence type="ECO:0000256" key="3">
    <source>
        <dbReference type="ARBA" id="ARBA00010617"/>
    </source>
</evidence>
<dbReference type="PRINTS" id="PR00385">
    <property type="entry name" value="P450"/>
</dbReference>
<keyword evidence="5 9" id="KW-0479">Metal-binding</keyword>
<dbReference type="InterPro" id="IPR036396">
    <property type="entry name" value="Cyt_P450_sf"/>
</dbReference>
<comment type="pathway">
    <text evidence="2">Secondary metabolite biosynthesis.</text>
</comment>
<dbReference type="PRINTS" id="PR00463">
    <property type="entry name" value="EP450I"/>
</dbReference>
<gene>
    <name evidence="11" type="primary">CYP5141F3</name>
</gene>
<dbReference type="SUPFAM" id="SSF48264">
    <property type="entry name" value="Cytochrome P450"/>
    <property type="match status" value="1"/>
</dbReference>
<organism evidence="11">
    <name type="scientific">Trametes versicolor</name>
    <name type="common">White-rot fungus</name>
    <name type="synonym">Coriolus versicolor</name>
    <dbReference type="NCBI Taxonomy" id="5325"/>
    <lineage>
        <taxon>Eukaryota</taxon>
        <taxon>Fungi</taxon>
        <taxon>Dikarya</taxon>
        <taxon>Basidiomycota</taxon>
        <taxon>Agaricomycotina</taxon>
        <taxon>Agaricomycetes</taxon>
        <taxon>Polyporales</taxon>
        <taxon>Polyporaceae</taxon>
        <taxon>Trametes</taxon>
    </lineage>
</organism>
<dbReference type="PANTHER" id="PTHR24305">
    <property type="entry name" value="CYTOCHROME P450"/>
    <property type="match status" value="1"/>
</dbReference>
<evidence type="ECO:0000256" key="5">
    <source>
        <dbReference type="ARBA" id="ARBA00022723"/>
    </source>
</evidence>
<keyword evidence="6 10" id="KW-0560">Oxidoreductase</keyword>
<dbReference type="Pfam" id="PF00067">
    <property type="entry name" value="p450"/>
    <property type="match status" value="1"/>
</dbReference>